<dbReference type="AlphaFoldDB" id="A0A2P8ERI2"/>
<dbReference type="PANTHER" id="PTHR30302">
    <property type="entry name" value="HYDROGENASE 1 MATURATION PROTEASE"/>
    <property type="match status" value="1"/>
</dbReference>
<dbReference type="GO" id="GO:0004190">
    <property type="term" value="F:aspartic-type endopeptidase activity"/>
    <property type="evidence" value="ECO:0007669"/>
    <property type="project" value="UniProtKB-KW"/>
</dbReference>
<keyword evidence="4" id="KW-0378">Hydrolase</keyword>
<dbReference type="GO" id="GO:0008047">
    <property type="term" value="F:enzyme activator activity"/>
    <property type="evidence" value="ECO:0007669"/>
    <property type="project" value="InterPro"/>
</dbReference>
<dbReference type="InterPro" id="IPR000671">
    <property type="entry name" value="Peptidase_A31"/>
</dbReference>
<accession>A0A2P8ERI2</accession>
<organism evidence="5 6">
    <name type="scientific">Marinobacterium halophilum</name>
    <dbReference type="NCBI Taxonomy" id="267374"/>
    <lineage>
        <taxon>Bacteria</taxon>
        <taxon>Pseudomonadati</taxon>
        <taxon>Pseudomonadota</taxon>
        <taxon>Gammaproteobacteria</taxon>
        <taxon>Oceanospirillales</taxon>
        <taxon>Oceanospirillaceae</taxon>
        <taxon>Marinobacterium</taxon>
    </lineage>
</organism>
<keyword evidence="3" id="KW-0064">Aspartyl protease</keyword>
<evidence type="ECO:0000313" key="5">
    <source>
        <dbReference type="EMBL" id="PSL12054.1"/>
    </source>
</evidence>
<evidence type="ECO:0000256" key="3">
    <source>
        <dbReference type="ARBA" id="ARBA00022750"/>
    </source>
</evidence>
<dbReference type="InterPro" id="IPR023430">
    <property type="entry name" value="Pept_HybD-like_dom_sf"/>
</dbReference>
<sequence>MNAHRAGRHLIIGIGSPFGDDQAGWRVIEHLQRMDLPPEVQLLSLDRPGPALIEQMQGYSSVILIDAVRTDQYPPGACLELTPEQLSGLDSLSTHGFGLAVVLRLASTLAQLPTRLRLFGLCMPTVPTPHAALSPEMRAGVLQLTQQLSATLNT</sequence>
<keyword evidence="2 5" id="KW-0645">Protease</keyword>
<comment type="similarity">
    <text evidence="1">Belongs to the peptidase A31 family.</text>
</comment>
<dbReference type="EMBL" id="PYGI01000020">
    <property type="protein sequence ID" value="PSL12054.1"/>
    <property type="molecule type" value="Genomic_DNA"/>
</dbReference>
<evidence type="ECO:0000313" key="6">
    <source>
        <dbReference type="Proteomes" id="UP000242133"/>
    </source>
</evidence>
<name>A0A2P8ERI2_9GAMM</name>
<dbReference type="Proteomes" id="UP000242133">
    <property type="component" value="Unassembled WGS sequence"/>
</dbReference>
<dbReference type="SUPFAM" id="SSF53163">
    <property type="entry name" value="HybD-like"/>
    <property type="match status" value="1"/>
</dbReference>
<reference evidence="5 6" key="1">
    <citation type="submission" date="2018-03" db="EMBL/GenBank/DDBJ databases">
        <title>Genomic Encyclopedia of Archaeal and Bacterial Type Strains, Phase II (KMG-II): from individual species to whole genera.</title>
        <authorList>
            <person name="Goeker M."/>
        </authorList>
    </citation>
    <scope>NUCLEOTIDE SEQUENCE [LARGE SCALE GENOMIC DNA]</scope>
    <source>
        <strain evidence="5 6">DSM 17586</strain>
    </source>
</reference>
<dbReference type="NCBIfam" id="TIGR00072">
    <property type="entry name" value="hydrog_prot"/>
    <property type="match status" value="1"/>
</dbReference>
<protein>
    <submittedName>
        <fullName evidence="5">Hydrogenase maturation protease</fullName>
    </submittedName>
</protein>
<dbReference type="RefSeq" id="WP_106592698.1">
    <property type="nucleotide sequence ID" value="NZ_PYGI01000020.1"/>
</dbReference>
<dbReference type="Pfam" id="PF01750">
    <property type="entry name" value="HycI"/>
    <property type="match status" value="1"/>
</dbReference>
<dbReference type="OrthoDB" id="9808862at2"/>
<dbReference type="PANTHER" id="PTHR30302:SF1">
    <property type="entry name" value="HYDROGENASE 2 MATURATION PROTEASE"/>
    <property type="match status" value="1"/>
</dbReference>
<evidence type="ECO:0000256" key="1">
    <source>
        <dbReference type="ARBA" id="ARBA00006814"/>
    </source>
</evidence>
<comment type="caution">
    <text evidence="5">The sequence shown here is derived from an EMBL/GenBank/DDBJ whole genome shotgun (WGS) entry which is preliminary data.</text>
</comment>
<keyword evidence="6" id="KW-1185">Reference proteome</keyword>
<proteinExistence type="inferred from homology"/>
<gene>
    <name evidence="5" type="ORF">CLV44_12038</name>
</gene>
<evidence type="ECO:0000256" key="4">
    <source>
        <dbReference type="ARBA" id="ARBA00022801"/>
    </source>
</evidence>
<dbReference type="GO" id="GO:0016485">
    <property type="term" value="P:protein processing"/>
    <property type="evidence" value="ECO:0007669"/>
    <property type="project" value="TreeGrafter"/>
</dbReference>
<dbReference type="Gene3D" id="3.40.50.1450">
    <property type="entry name" value="HybD-like"/>
    <property type="match status" value="1"/>
</dbReference>
<evidence type="ECO:0000256" key="2">
    <source>
        <dbReference type="ARBA" id="ARBA00022670"/>
    </source>
</evidence>